<dbReference type="FunFam" id="1.20.120.1780:FF:000001">
    <property type="entry name" value="4-hydroxybenzoate octaprenyltransferase"/>
    <property type="match status" value="1"/>
</dbReference>
<dbReference type="Gene3D" id="1.10.357.140">
    <property type="entry name" value="UbiA prenyltransferase"/>
    <property type="match status" value="1"/>
</dbReference>
<dbReference type="CDD" id="cd13959">
    <property type="entry name" value="PT_UbiA_COQ2"/>
    <property type="match status" value="1"/>
</dbReference>
<feature type="transmembrane region" description="Helical" evidence="8">
    <location>
        <begin position="42"/>
        <end position="59"/>
    </location>
</feature>
<dbReference type="FunFam" id="1.10.357.140:FF:000008">
    <property type="entry name" value="4-hydroxybenzoate octaprenyltransferase"/>
    <property type="match status" value="1"/>
</dbReference>
<evidence type="ECO:0000256" key="2">
    <source>
        <dbReference type="ARBA" id="ARBA00004141"/>
    </source>
</evidence>
<feature type="transmembrane region" description="Helical" evidence="8">
    <location>
        <begin position="195"/>
        <end position="214"/>
    </location>
</feature>
<dbReference type="Gene3D" id="1.20.120.1780">
    <property type="entry name" value="UbiA prenyltransferase"/>
    <property type="match status" value="1"/>
</dbReference>
<keyword evidence="5 8" id="KW-0812">Transmembrane</keyword>
<dbReference type="Pfam" id="PF01040">
    <property type="entry name" value="UbiA"/>
    <property type="match status" value="1"/>
</dbReference>
<feature type="transmembrane region" description="Helical" evidence="8">
    <location>
        <begin position="172"/>
        <end position="189"/>
    </location>
</feature>
<evidence type="ECO:0000256" key="3">
    <source>
        <dbReference type="ARBA" id="ARBA00005985"/>
    </source>
</evidence>
<dbReference type="GO" id="GO:0006744">
    <property type="term" value="P:ubiquinone biosynthetic process"/>
    <property type="evidence" value="ECO:0007669"/>
    <property type="project" value="TreeGrafter"/>
</dbReference>
<dbReference type="GO" id="GO:0008412">
    <property type="term" value="F:4-hydroxybenzoate polyprenyltransferase activity"/>
    <property type="evidence" value="ECO:0007669"/>
    <property type="project" value="UniProtKB-EC"/>
</dbReference>
<evidence type="ECO:0000256" key="4">
    <source>
        <dbReference type="ARBA" id="ARBA00022679"/>
    </source>
</evidence>
<dbReference type="InterPro" id="IPR000537">
    <property type="entry name" value="UbiA_prenyltransferase"/>
</dbReference>
<reference evidence="9" key="1">
    <citation type="submission" date="2018-06" db="EMBL/GenBank/DDBJ databases">
        <authorList>
            <person name="Zhirakovskaya E."/>
        </authorList>
    </citation>
    <scope>NUCLEOTIDE SEQUENCE</scope>
</reference>
<protein>
    <submittedName>
        <fullName evidence="9">4-hydroxybenzoate polyprenyltransferase</fullName>
        <ecNumber evidence="9">2.5.1.39</ecNumber>
    </submittedName>
</protein>
<keyword evidence="4 9" id="KW-0808">Transferase</keyword>
<comment type="cofactor">
    <cofactor evidence="1">
        <name>Mg(2+)</name>
        <dbReference type="ChEBI" id="CHEBI:18420"/>
    </cofactor>
</comment>
<accession>A0A3B0SAG4</accession>
<dbReference type="InterPro" id="IPR044878">
    <property type="entry name" value="UbiA_sf"/>
</dbReference>
<dbReference type="PROSITE" id="PS00943">
    <property type="entry name" value="UBIA"/>
    <property type="match status" value="1"/>
</dbReference>
<dbReference type="InterPro" id="IPR006370">
    <property type="entry name" value="HB_polyprenyltransferase-like"/>
</dbReference>
<gene>
    <name evidence="9" type="ORF">MNBD_ALPHA08-1740</name>
</gene>
<dbReference type="InterPro" id="IPR030470">
    <property type="entry name" value="UbiA_prenylTrfase_CS"/>
</dbReference>
<evidence type="ECO:0000256" key="6">
    <source>
        <dbReference type="ARBA" id="ARBA00022989"/>
    </source>
</evidence>
<feature type="transmembrane region" description="Helical" evidence="8">
    <location>
        <begin position="146"/>
        <end position="163"/>
    </location>
</feature>
<dbReference type="InterPro" id="IPR039653">
    <property type="entry name" value="Prenyltransferase"/>
</dbReference>
<evidence type="ECO:0000256" key="8">
    <source>
        <dbReference type="SAM" id="Phobius"/>
    </source>
</evidence>
<feature type="transmembrane region" description="Helical" evidence="8">
    <location>
        <begin position="119"/>
        <end position="140"/>
    </location>
</feature>
<evidence type="ECO:0000256" key="1">
    <source>
        <dbReference type="ARBA" id="ARBA00001946"/>
    </source>
</evidence>
<comment type="similarity">
    <text evidence="3">Belongs to the UbiA prenyltransferase family.</text>
</comment>
<feature type="transmembrane region" description="Helical" evidence="8">
    <location>
        <begin position="235"/>
        <end position="254"/>
    </location>
</feature>
<dbReference type="AlphaFoldDB" id="A0A3B0SAG4"/>
<feature type="transmembrane region" description="Helical" evidence="8">
    <location>
        <begin position="260"/>
        <end position="282"/>
    </location>
</feature>
<evidence type="ECO:0000256" key="5">
    <source>
        <dbReference type="ARBA" id="ARBA00022692"/>
    </source>
</evidence>
<feature type="transmembrane region" description="Helical" evidence="8">
    <location>
        <begin position="303"/>
        <end position="320"/>
    </location>
</feature>
<comment type="subcellular location">
    <subcellularLocation>
        <location evidence="2">Membrane</location>
        <topology evidence="2">Multi-pass membrane protein</topology>
    </subcellularLocation>
</comment>
<dbReference type="PANTHER" id="PTHR11048:SF28">
    <property type="entry name" value="4-HYDROXYBENZOATE POLYPRENYLTRANSFERASE, MITOCHONDRIAL"/>
    <property type="match status" value="1"/>
</dbReference>
<keyword evidence="7 8" id="KW-0472">Membrane</keyword>
<organism evidence="9">
    <name type="scientific">hydrothermal vent metagenome</name>
    <dbReference type="NCBI Taxonomy" id="652676"/>
    <lineage>
        <taxon>unclassified sequences</taxon>
        <taxon>metagenomes</taxon>
        <taxon>ecological metagenomes</taxon>
    </lineage>
</organism>
<dbReference type="EC" id="2.5.1.39" evidence="9"/>
<dbReference type="PANTHER" id="PTHR11048">
    <property type="entry name" value="PRENYLTRANSFERASES"/>
    <property type="match status" value="1"/>
</dbReference>
<dbReference type="GO" id="GO:0005886">
    <property type="term" value="C:plasma membrane"/>
    <property type="evidence" value="ECO:0007669"/>
    <property type="project" value="TreeGrafter"/>
</dbReference>
<dbReference type="EMBL" id="UOEC01000209">
    <property type="protein sequence ID" value="VAW03235.1"/>
    <property type="molecule type" value="Genomic_DNA"/>
</dbReference>
<evidence type="ECO:0000313" key="9">
    <source>
        <dbReference type="EMBL" id="VAW03235.1"/>
    </source>
</evidence>
<evidence type="ECO:0000256" key="7">
    <source>
        <dbReference type="ARBA" id="ARBA00023136"/>
    </source>
</evidence>
<keyword evidence="6 8" id="KW-1133">Transmembrane helix</keyword>
<dbReference type="HAMAP" id="MF_01635">
    <property type="entry name" value="UbiA"/>
    <property type="match status" value="1"/>
</dbReference>
<sequence>MNQNSHIPADKVADAEDRHWVDHWLLASLRPYARLARFERPIGWWLLLLPGWWAIALAQTTGAQTDSVTGTVHVKLLTLFLIGAIAMRGAGCTFNDIIDRNFDGKVERTRSRPIPSGQVSVTQAILFMIALSLVGLVVLLQLSEMAIIFGIASLGLIAIYPFMKRFTYWPQIFLGLAFNWSALVGWAAVTGHVPASAWLLWLGGILWTLGYDTIYAHQDKEDDIRIGVKSTALKLGDATGKWLVVFFGGALVLIDAAGWLAGAGVLFHIAIAGAAMHAVWQLTRLDINDPDSCLKMFRANRNFGLIIFAGAVLDSLARGYL</sequence>
<proteinExistence type="inferred from homology"/>
<dbReference type="NCBIfam" id="TIGR01474">
    <property type="entry name" value="ubiA_proteo"/>
    <property type="match status" value="1"/>
</dbReference>
<feature type="transmembrane region" description="Helical" evidence="8">
    <location>
        <begin position="79"/>
        <end position="98"/>
    </location>
</feature>
<name>A0A3B0SAG4_9ZZZZ</name>